<accession>A0A494TGL7</accession>
<organism evidence="2 3">
    <name type="scientific">Sphingomonas paeninsulae</name>
    <dbReference type="NCBI Taxonomy" id="2319844"/>
    <lineage>
        <taxon>Bacteria</taxon>
        <taxon>Pseudomonadati</taxon>
        <taxon>Pseudomonadota</taxon>
        <taxon>Alphaproteobacteria</taxon>
        <taxon>Sphingomonadales</taxon>
        <taxon>Sphingomonadaceae</taxon>
        <taxon>Sphingomonas</taxon>
    </lineage>
</organism>
<reference evidence="2 3" key="1">
    <citation type="submission" date="2018-09" db="EMBL/GenBank/DDBJ databases">
        <title>Sphingomonas peninsula sp. nov., isolated from fildes peninsula, Antarctic soil.</title>
        <authorList>
            <person name="Yingchao G."/>
        </authorList>
    </citation>
    <scope>NUCLEOTIDE SEQUENCE [LARGE SCALE GENOMIC DNA]</scope>
    <source>
        <strain evidence="2 3">YZ-8</strain>
        <plasmid evidence="2 3">unnamed2</plasmid>
    </source>
</reference>
<sequence>MFPATNRIRTFFRLWCTNQPASGSTEHLFDRKAYQIAVAAEVVAIYTVSAVLPPFGWQIYFIQIVEIIVGLHFIGQWAATRSRRFLDIAGGMCAISAIDRPPKYEDLREC</sequence>
<feature type="transmembrane region" description="Helical" evidence="1">
    <location>
        <begin position="58"/>
        <end position="79"/>
    </location>
</feature>
<dbReference type="AlphaFoldDB" id="A0A494TGL7"/>
<keyword evidence="2" id="KW-0614">Plasmid</keyword>
<evidence type="ECO:0000256" key="1">
    <source>
        <dbReference type="SAM" id="Phobius"/>
    </source>
</evidence>
<name>A0A494TGL7_SPHPE</name>
<keyword evidence="1" id="KW-0812">Transmembrane</keyword>
<evidence type="ECO:0000313" key="2">
    <source>
        <dbReference type="EMBL" id="AYJ84598.1"/>
    </source>
</evidence>
<geneLocation type="plasmid" evidence="2">
    <name>unnamed2</name>
</geneLocation>
<dbReference type="EMBL" id="CP032827">
    <property type="protein sequence ID" value="AYJ84598.1"/>
    <property type="molecule type" value="Genomic_DNA"/>
</dbReference>
<feature type="transmembrane region" description="Helical" evidence="1">
    <location>
        <begin position="33"/>
        <end position="52"/>
    </location>
</feature>
<gene>
    <name evidence="2" type="ORF">D3Y57_00345</name>
</gene>
<proteinExistence type="predicted"/>
<keyword evidence="1" id="KW-1133">Transmembrane helix</keyword>
<keyword evidence="1" id="KW-0472">Membrane</keyword>
<dbReference type="KEGG" id="spha:D3Y57_00345"/>
<protein>
    <submittedName>
        <fullName evidence="2">Uncharacterized protein</fullName>
    </submittedName>
</protein>
<dbReference type="OrthoDB" id="66720at2"/>
<keyword evidence="3" id="KW-1185">Reference proteome</keyword>
<evidence type="ECO:0000313" key="3">
    <source>
        <dbReference type="Proteomes" id="UP000276254"/>
    </source>
</evidence>
<dbReference type="Proteomes" id="UP000276254">
    <property type="component" value="Plasmid unnamed2"/>
</dbReference>